<comment type="caution">
    <text evidence="1">The sequence shown here is derived from an EMBL/GenBank/DDBJ whole genome shotgun (WGS) entry which is preliminary data.</text>
</comment>
<reference evidence="2" key="1">
    <citation type="submission" date="2024-07" db="EMBL/GenBank/DDBJ databases">
        <title>Two chromosome-level genome assemblies of Korean endemic species Abeliophyllum distichum and Forsythia ovata (Oleaceae).</title>
        <authorList>
            <person name="Jang H."/>
        </authorList>
    </citation>
    <scope>NUCLEOTIDE SEQUENCE [LARGE SCALE GENOMIC DNA]</scope>
</reference>
<evidence type="ECO:0000313" key="1">
    <source>
        <dbReference type="EMBL" id="KAL2455300.1"/>
    </source>
</evidence>
<keyword evidence="2" id="KW-1185">Reference proteome</keyword>
<evidence type="ECO:0000313" key="2">
    <source>
        <dbReference type="Proteomes" id="UP001604277"/>
    </source>
</evidence>
<dbReference type="EMBL" id="JBFOLJ010000123">
    <property type="protein sequence ID" value="KAL2455300.1"/>
    <property type="molecule type" value="Genomic_DNA"/>
</dbReference>
<accession>A0ABD1NUN0</accession>
<name>A0ABD1NUN0_9LAMI</name>
<organism evidence="1 2">
    <name type="scientific">Forsythia ovata</name>
    <dbReference type="NCBI Taxonomy" id="205694"/>
    <lineage>
        <taxon>Eukaryota</taxon>
        <taxon>Viridiplantae</taxon>
        <taxon>Streptophyta</taxon>
        <taxon>Embryophyta</taxon>
        <taxon>Tracheophyta</taxon>
        <taxon>Spermatophyta</taxon>
        <taxon>Magnoliopsida</taxon>
        <taxon>eudicotyledons</taxon>
        <taxon>Gunneridae</taxon>
        <taxon>Pentapetalae</taxon>
        <taxon>asterids</taxon>
        <taxon>lamiids</taxon>
        <taxon>Lamiales</taxon>
        <taxon>Oleaceae</taxon>
        <taxon>Forsythieae</taxon>
        <taxon>Forsythia</taxon>
    </lineage>
</organism>
<dbReference type="Proteomes" id="UP001604277">
    <property type="component" value="Unassembled WGS sequence"/>
</dbReference>
<sequence>MRTALEDIVVMAEPVKAICLISKLAYNASYFRMVRKKRIENLTEVLNLGNSDSETEEINFIMAKLTPEEAVNLQKQMKESLRQKKGKWVAESSGQQAELGKMLELLVGHVRKH</sequence>
<gene>
    <name evidence="1" type="ORF">Fot_57657</name>
</gene>
<dbReference type="AlphaFoldDB" id="A0ABD1NUN0"/>
<protein>
    <submittedName>
        <fullName evidence="1">Uncharacterized protein</fullName>
    </submittedName>
</protein>
<proteinExistence type="predicted"/>